<keyword evidence="3" id="KW-1185">Reference proteome</keyword>
<dbReference type="AlphaFoldDB" id="A8XMV0"/>
<dbReference type="EMBL" id="HE600911">
    <property type="protein sequence ID" value="CAP33975.2"/>
    <property type="molecule type" value="Genomic_DNA"/>
</dbReference>
<evidence type="ECO:0000313" key="3">
    <source>
        <dbReference type="Proteomes" id="UP000008549"/>
    </source>
</evidence>
<reference evidence="2 3" key="1">
    <citation type="journal article" date="2003" name="PLoS Biol.">
        <title>The genome sequence of Caenorhabditis briggsae: a platform for comparative genomics.</title>
        <authorList>
            <person name="Stein L.D."/>
            <person name="Bao Z."/>
            <person name="Blasiar D."/>
            <person name="Blumenthal T."/>
            <person name="Brent M.R."/>
            <person name="Chen N."/>
            <person name="Chinwalla A."/>
            <person name="Clarke L."/>
            <person name="Clee C."/>
            <person name="Coghlan A."/>
            <person name="Coulson A."/>
            <person name="D'Eustachio P."/>
            <person name="Fitch D.H."/>
            <person name="Fulton L.A."/>
            <person name="Fulton R.E."/>
            <person name="Griffiths-Jones S."/>
            <person name="Harris T.W."/>
            <person name="Hillier L.W."/>
            <person name="Kamath R."/>
            <person name="Kuwabara P.E."/>
            <person name="Mardis E.R."/>
            <person name="Marra M.A."/>
            <person name="Miner T.L."/>
            <person name="Minx P."/>
            <person name="Mullikin J.C."/>
            <person name="Plumb R.W."/>
            <person name="Rogers J."/>
            <person name="Schein J.E."/>
            <person name="Sohrmann M."/>
            <person name="Spieth J."/>
            <person name="Stajich J.E."/>
            <person name="Wei C."/>
            <person name="Willey D."/>
            <person name="Wilson R.K."/>
            <person name="Durbin R."/>
            <person name="Waterston R.H."/>
        </authorList>
    </citation>
    <scope>NUCLEOTIDE SEQUENCE [LARGE SCALE GENOMIC DNA]</scope>
    <source>
        <strain evidence="2 3">AF16</strain>
    </source>
</reference>
<dbReference type="InParanoid" id="A8XMV0"/>
<reference evidence="2 3" key="2">
    <citation type="journal article" date="2011" name="PLoS Genet.">
        <title>Caenorhabditis briggsae recombinant inbred line genotypes reveal inter-strain incompatibility and the evolution of recombination.</title>
        <authorList>
            <person name="Ross J.A."/>
            <person name="Koboldt D.C."/>
            <person name="Staisch J.E."/>
            <person name="Chamberlin H.M."/>
            <person name="Gupta B.P."/>
            <person name="Miller R.D."/>
            <person name="Baird S.E."/>
            <person name="Haag E.S."/>
        </authorList>
    </citation>
    <scope>NUCLEOTIDE SEQUENCE [LARGE SCALE GENOMIC DNA]</scope>
    <source>
        <strain evidence="2 3">AF16</strain>
    </source>
</reference>
<evidence type="ECO:0000313" key="2">
    <source>
        <dbReference type="EMBL" id="CAP33975.2"/>
    </source>
</evidence>
<dbReference type="Proteomes" id="UP000008549">
    <property type="component" value="Unassembled WGS sequence"/>
</dbReference>
<feature type="domain" description="DUF7154" evidence="1">
    <location>
        <begin position="20"/>
        <end position="99"/>
    </location>
</feature>
<organism evidence="2 3">
    <name type="scientific">Caenorhabditis briggsae</name>
    <dbReference type="NCBI Taxonomy" id="6238"/>
    <lineage>
        <taxon>Eukaryota</taxon>
        <taxon>Metazoa</taxon>
        <taxon>Ecdysozoa</taxon>
        <taxon>Nematoda</taxon>
        <taxon>Chromadorea</taxon>
        <taxon>Rhabditida</taxon>
        <taxon>Rhabditina</taxon>
        <taxon>Rhabditomorpha</taxon>
        <taxon>Rhabditoidea</taxon>
        <taxon>Rhabditidae</taxon>
        <taxon>Peloderinae</taxon>
        <taxon>Caenorhabditis</taxon>
    </lineage>
</organism>
<dbReference type="KEGG" id="cbr:CBG_15869"/>
<proteinExistence type="predicted"/>
<dbReference type="Pfam" id="PF23673">
    <property type="entry name" value="DUF7154"/>
    <property type="match status" value="1"/>
</dbReference>
<protein>
    <submittedName>
        <fullName evidence="2">Protein CBG15869</fullName>
    </submittedName>
</protein>
<name>A8XMV0_CAEBR</name>
<dbReference type="GeneID" id="8582582"/>
<sequence>MLQLFKYLETGRKLLETGRKLYEIVITYQDHVPDNSFQSFNLHYVNPSQSGNFAADPEFSKGGSLVRQGMLTQDAKTKMSLDYNYLGPGVHNLQIRIYSGTPTNNWLPYND</sequence>
<dbReference type="RefSeq" id="XP_045095804.1">
    <property type="nucleotide sequence ID" value="XM_045241418.1"/>
</dbReference>
<evidence type="ECO:0000259" key="1">
    <source>
        <dbReference type="Pfam" id="PF23673"/>
    </source>
</evidence>
<gene>
    <name evidence="2" type="ORF">CBG15869</name>
    <name evidence="2" type="ORF">CBG_15869</name>
</gene>
<dbReference type="HOGENOM" id="CLU_2173266_0_0_1"/>
<accession>A8XMV0</accession>
<dbReference type="CTD" id="8582582"/>
<dbReference type="InterPro" id="IPR055578">
    <property type="entry name" value="DUF7154"/>
</dbReference>